<dbReference type="InterPro" id="IPR021607">
    <property type="entry name" value="DUF3224"/>
</dbReference>
<sequence length="125" mass="13170">MLNTSTFTVSDWQSEDIGTEIQIALPLSRARMVKVFRGEIVGRSETQFTAAYSEATGAGSYVALESFEGEISGRAGSFNFLHSGTTLGESKVHEMPMIVPGSGTAEFAGIAGTGSLRVDSDALIT</sequence>
<evidence type="ECO:0008006" key="3">
    <source>
        <dbReference type="Google" id="ProtNLM"/>
    </source>
</evidence>
<evidence type="ECO:0000313" key="2">
    <source>
        <dbReference type="Proteomes" id="UP001185069"/>
    </source>
</evidence>
<accession>A0ABU1J6D2</accession>
<protein>
    <recommendedName>
        <fullName evidence="3">DUF3224 domain-containing protein</fullName>
    </recommendedName>
</protein>
<dbReference type="EMBL" id="JAVDQF010000001">
    <property type="protein sequence ID" value="MDR6267980.1"/>
    <property type="molecule type" value="Genomic_DNA"/>
</dbReference>
<name>A0ABU1J6D2_9MICC</name>
<dbReference type="RefSeq" id="WP_309795331.1">
    <property type="nucleotide sequence ID" value="NZ_BAAAHY010000006.1"/>
</dbReference>
<reference evidence="1 2" key="1">
    <citation type="submission" date="2023-07" db="EMBL/GenBank/DDBJ databases">
        <title>Sequencing the genomes of 1000 actinobacteria strains.</title>
        <authorList>
            <person name="Klenk H.-P."/>
        </authorList>
    </citation>
    <scope>NUCLEOTIDE SEQUENCE [LARGE SCALE GENOMIC DNA]</scope>
    <source>
        <strain evidence="1 2">DSM 14555</strain>
    </source>
</reference>
<proteinExistence type="predicted"/>
<gene>
    <name evidence="1" type="ORF">JOE69_000218</name>
</gene>
<dbReference type="SUPFAM" id="SSF159238">
    <property type="entry name" value="SO1590-like"/>
    <property type="match status" value="1"/>
</dbReference>
<dbReference type="Gene3D" id="2.40.350.10">
    <property type="entry name" value="SO1590-like"/>
    <property type="match status" value="1"/>
</dbReference>
<dbReference type="InterPro" id="IPR023159">
    <property type="entry name" value="SO1590-like_sf"/>
</dbReference>
<dbReference type="Proteomes" id="UP001185069">
    <property type="component" value="Unassembled WGS sequence"/>
</dbReference>
<evidence type="ECO:0000313" key="1">
    <source>
        <dbReference type="EMBL" id="MDR6267980.1"/>
    </source>
</evidence>
<comment type="caution">
    <text evidence="1">The sequence shown here is derived from an EMBL/GenBank/DDBJ whole genome shotgun (WGS) entry which is preliminary data.</text>
</comment>
<dbReference type="Pfam" id="PF11528">
    <property type="entry name" value="DUF3224"/>
    <property type="match status" value="1"/>
</dbReference>
<keyword evidence="2" id="KW-1185">Reference proteome</keyword>
<organism evidence="1 2">
    <name type="scientific">Arthrobacter russicus</name>
    <dbReference type="NCBI Taxonomy" id="172040"/>
    <lineage>
        <taxon>Bacteria</taxon>
        <taxon>Bacillati</taxon>
        <taxon>Actinomycetota</taxon>
        <taxon>Actinomycetes</taxon>
        <taxon>Micrococcales</taxon>
        <taxon>Micrococcaceae</taxon>
        <taxon>Arthrobacter</taxon>
    </lineage>
</organism>